<dbReference type="SUPFAM" id="SSF48403">
    <property type="entry name" value="Ankyrin repeat"/>
    <property type="match status" value="1"/>
</dbReference>
<feature type="region of interest" description="Disordered" evidence="4">
    <location>
        <begin position="391"/>
        <end position="701"/>
    </location>
</feature>
<feature type="compositionally biased region" description="Low complexity" evidence="4">
    <location>
        <begin position="625"/>
        <end position="638"/>
    </location>
</feature>
<evidence type="ECO:0000259" key="6">
    <source>
        <dbReference type="PROSITE" id="PS50105"/>
    </source>
</evidence>
<dbReference type="Proteomes" id="UP000838412">
    <property type="component" value="Chromosome 3"/>
</dbReference>
<keyword evidence="8" id="KW-1185">Reference proteome</keyword>
<feature type="repeat" description="ANK" evidence="3">
    <location>
        <begin position="52"/>
        <end position="84"/>
    </location>
</feature>
<dbReference type="OrthoDB" id="10039052at2759"/>
<dbReference type="InterPro" id="IPR033635">
    <property type="entry name" value="ANKS1/Caskin"/>
</dbReference>
<evidence type="ECO:0000256" key="4">
    <source>
        <dbReference type="SAM" id="MobiDB-lite"/>
    </source>
</evidence>
<dbReference type="Pfam" id="PF12796">
    <property type="entry name" value="Ank_2"/>
    <property type="match status" value="3"/>
</dbReference>
<feature type="domain" description="SAM" evidence="6">
    <location>
        <begin position="926"/>
        <end position="992"/>
    </location>
</feature>
<feature type="compositionally biased region" description="Polar residues" evidence="4">
    <location>
        <begin position="393"/>
        <end position="412"/>
    </location>
</feature>
<dbReference type="SMART" id="SM00454">
    <property type="entry name" value="SAM"/>
    <property type="match status" value="2"/>
</dbReference>
<dbReference type="InterPro" id="IPR036770">
    <property type="entry name" value="Ankyrin_rpt-contain_sf"/>
</dbReference>
<feature type="repeat" description="ANK" evidence="3">
    <location>
        <begin position="121"/>
        <end position="153"/>
    </location>
</feature>
<feature type="compositionally biased region" description="Basic and acidic residues" evidence="4">
    <location>
        <begin position="523"/>
        <end position="537"/>
    </location>
</feature>
<feature type="repeat" description="ANK" evidence="3">
    <location>
        <begin position="154"/>
        <end position="177"/>
    </location>
</feature>
<protein>
    <submittedName>
        <fullName evidence="7">ANKS1A protein</fullName>
    </submittedName>
</protein>
<feature type="region of interest" description="Disordered" evidence="4">
    <location>
        <begin position="290"/>
        <end position="371"/>
    </location>
</feature>
<feature type="compositionally biased region" description="Low complexity" evidence="4">
    <location>
        <begin position="1490"/>
        <end position="1510"/>
    </location>
</feature>
<feature type="compositionally biased region" description="Low complexity" evidence="4">
    <location>
        <begin position="599"/>
        <end position="614"/>
    </location>
</feature>
<dbReference type="CDD" id="cd01274">
    <property type="entry name" value="PTB_Anks"/>
    <property type="match status" value="1"/>
</dbReference>
<feature type="domain" description="PID" evidence="5">
    <location>
        <begin position="1278"/>
        <end position="1377"/>
    </location>
</feature>
<evidence type="ECO:0000256" key="1">
    <source>
        <dbReference type="ARBA" id="ARBA00022737"/>
    </source>
</evidence>
<dbReference type="SUPFAM" id="SSF50729">
    <property type="entry name" value="PH domain-like"/>
    <property type="match status" value="1"/>
</dbReference>
<feature type="region of interest" description="Disordered" evidence="4">
    <location>
        <begin position="1207"/>
        <end position="1270"/>
    </location>
</feature>
<name>A0A8K0ELP9_BRALA</name>
<dbReference type="InterPro" id="IPR001660">
    <property type="entry name" value="SAM"/>
</dbReference>
<feature type="repeat" description="ANK" evidence="3">
    <location>
        <begin position="85"/>
        <end position="117"/>
    </location>
</feature>
<dbReference type="Gene3D" id="2.30.29.30">
    <property type="entry name" value="Pleckstrin-homology domain (PH domain)/Phosphotyrosine-binding domain (PTB)"/>
    <property type="match status" value="1"/>
</dbReference>
<dbReference type="PRINTS" id="PR01415">
    <property type="entry name" value="ANKYRIN"/>
</dbReference>
<dbReference type="Gene3D" id="1.10.150.50">
    <property type="entry name" value="Transcription Factor, Ets-1"/>
    <property type="match status" value="2"/>
</dbReference>
<dbReference type="PROSITE" id="PS50088">
    <property type="entry name" value="ANK_REPEAT"/>
    <property type="match status" value="6"/>
</dbReference>
<feature type="region of interest" description="Disordered" evidence="4">
    <location>
        <begin position="1474"/>
        <end position="1510"/>
    </location>
</feature>
<keyword evidence="1" id="KW-0677">Repeat</keyword>
<feature type="compositionally biased region" description="Polar residues" evidence="4">
    <location>
        <begin position="1081"/>
        <end position="1096"/>
    </location>
</feature>
<sequence length="1510" mass="164841">MPREQELLEAARLGNIAVIEKLLAPKAKRSPVSLQALASLRRGTNPNCQDNTGYTPLHHAALNGHREVVALLLNYGASANLADSKGSYPLHLAAWTGNADIVRSLILHGPSHAKVNERNKDSETPLHFAAQYGHTAVVKVLLEHHADPTMRNKRGESPLDLACLYGRLDTVELLLRKHPTLLDRPGGQSTPLHLASRNGHKPVVQVLLEAGIDVNKTTENGSALHEAALCGKVDIVRLLLDCGVDPLIQDKSGQTVLDLLAGIPKASEITKLIKDHMNKLCLPIGSLDSAREPVTDSSPEQVQSPYDNVPQPLPSPYHNLGDDEDISVPPPRTLSSSDDENLYDEPPIELFRGREDKQVEERHSGSSSGSAYELLSEAMSGQPRRSLVFKFDQSPTSEGGASTPLSPTGYSQPPTPDHPPPSANTAENTIHQRFFPVPGNGKFQERASGNAETVTDGHRDIPAQGSYEQTEQSDSSRHEDSVAMGRSEVTEGADGSQMLDRHKNNGAKDSLAPPEVSPVWKRLSAEEAKQKLKETLAKKQAQKAADSRERTDGDEGATVEELEREKLGLNLAEENSLAQIPEEAPTNQGSPRKEAVPASGLTPSDLSSASSSTSFENIPGHQWDSTSESASSRSGSRSETVENLAKLSRTTERSDSEIPDDKSAVSLQISRVGSNAESDRSEAEGQVVGHRLSEGELQDTTLTDLTSVTSMDSLSALSSPAVEDLAVAAEMVATETVATETNSVHVEKTMVVEYRPESAEIVRRRGAGAAEGEISPASTEKLLQDLQPFAALCHGSNPKTQSRVSSILYESVLKQEMENEGDESELTSTEDRDSASSDASPFPSPSPSSPGMPEFDAIITETAELSADSNGAREREDSGFEQPVDETAEWDQIANIMSSFGGGLVRESFYSAKLEGNFQQLIRGVSNPRTVGEWLQQLDLQQYENVFVSHGFDNLKFMGGSILEDQDLVEMGVVDPAHREAILSATASLPTLLPMGEGEGEHHSPVPESIEEWLESLELLEYGEYFTKHGVISMDRVRKMWEVELNVLEITTLGHRKRILASIGERERDEMPEEMSPEETTVWSTSPLSKTATESLPSPPPSPIQEVDLFKDYTNVKSKYQPTVPPRPTSGGNTSPRPPIPPKPSRRQQLFLTSTMNSPPPAEDPELVLRAPNEATTTAPIRSWRHTPDVLIKGHCNYMAHVSHKHAPQALPASTPHKHAPQARPTSTPHKHAPQARPTSTPHKHAPQARPTSTPHKHPPQARPTNTPHKHALIKGHCNYMAHYLGSMLVTDVRGTVSTKQACAKMKKSTEQMQKVPTIILSISYKGVKFIDAKSKMMVSEHEIRNISCAAQDANDLHVFAYITKDMKTGKHYCHVFSVNSQDVRDTDHELEVVEAVADEDVFVLLQVQLLQPLTDRPRVRDHPDAGAGVRDRLPDDPALFTDLGYEIILTLGQAFEIAFQMIQREKAKRSALAMERQLSSGSDRSAKWSTSSQGSQGSQYSPFPSFLQN</sequence>
<dbReference type="PANTHER" id="PTHR24174">
    <property type="entry name" value="ANKYRIN REPEAT AND STERILE ALPHA MOTIF DOMAIN-CONTAINING PROTEIN 1"/>
    <property type="match status" value="1"/>
</dbReference>
<dbReference type="Gene3D" id="1.25.40.20">
    <property type="entry name" value="Ankyrin repeat-containing domain"/>
    <property type="match status" value="2"/>
</dbReference>
<dbReference type="Pfam" id="PF00640">
    <property type="entry name" value="PID"/>
    <property type="match status" value="1"/>
</dbReference>
<gene>
    <name evidence="7" type="primary">ANKS1A</name>
    <name evidence="7" type="ORF">BLAG_LOCUS14800</name>
</gene>
<accession>A0A8K0ELP9</accession>
<dbReference type="InterPro" id="IPR006020">
    <property type="entry name" value="PTB/PI_dom"/>
</dbReference>
<organism evidence="7 8">
    <name type="scientific">Branchiostoma lanceolatum</name>
    <name type="common">Common lancelet</name>
    <name type="synonym">Amphioxus lanceolatum</name>
    <dbReference type="NCBI Taxonomy" id="7740"/>
    <lineage>
        <taxon>Eukaryota</taxon>
        <taxon>Metazoa</taxon>
        <taxon>Chordata</taxon>
        <taxon>Cephalochordata</taxon>
        <taxon>Leptocardii</taxon>
        <taxon>Amphioxiformes</taxon>
        <taxon>Branchiostomatidae</taxon>
        <taxon>Branchiostoma</taxon>
    </lineage>
</organism>
<feature type="repeat" description="ANK" evidence="3">
    <location>
        <begin position="187"/>
        <end position="219"/>
    </location>
</feature>
<dbReference type="PROSITE" id="PS01179">
    <property type="entry name" value="PID"/>
    <property type="match status" value="1"/>
</dbReference>
<dbReference type="PROSITE" id="PS50297">
    <property type="entry name" value="ANK_REP_REGION"/>
    <property type="match status" value="6"/>
</dbReference>
<dbReference type="SUPFAM" id="SSF47769">
    <property type="entry name" value="SAM/Pointed domain"/>
    <property type="match status" value="2"/>
</dbReference>
<dbReference type="EMBL" id="OV696688">
    <property type="protein sequence ID" value="CAH1256518.1"/>
    <property type="molecule type" value="Genomic_DNA"/>
</dbReference>
<dbReference type="InterPro" id="IPR013761">
    <property type="entry name" value="SAM/pointed_sf"/>
</dbReference>
<evidence type="ECO:0000313" key="8">
    <source>
        <dbReference type="Proteomes" id="UP000838412"/>
    </source>
</evidence>
<dbReference type="GO" id="GO:0005829">
    <property type="term" value="C:cytosol"/>
    <property type="evidence" value="ECO:0007669"/>
    <property type="project" value="TreeGrafter"/>
</dbReference>
<keyword evidence="2 3" id="KW-0040">ANK repeat</keyword>
<dbReference type="PANTHER" id="PTHR24174:SF1">
    <property type="entry name" value="IP14385P"/>
    <property type="match status" value="1"/>
</dbReference>
<feature type="region of interest" description="Disordered" evidence="4">
    <location>
        <begin position="1118"/>
        <end position="1146"/>
    </location>
</feature>
<evidence type="ECO:0000259" key="5">
    <source>
        <dbReference type="PROSITE" id="PS01179"/>
    </source>
</evidence>
<evidence type="ECO:0000313" key="7">
    <source>
        <dbReference type="EMBL" id="CAH1256518.1"/>
    </source>
</evidence>
<dbReference type="SMART" id="SM00248">
    <property type="entry name" value="ANK"/>
    <property type="match status" value="6"/>
</dbReference>
<dbReference type="InterPro" id="IPR002110">
    <property type="entry name" value="Ankyrin_rpt"/>
</dbReference>
<feature type="region of interest" description="Disordered" evidence="4">
    <location>
        <begin position="816"/>
        <end position="885"/>
    </location>
</feature>
<feature type="repeat" description="ANK" evidence="3">
    <location>
        <begin position="219"/>
        <end position="251"/>
    </location>
</feature>
<evidence type="ECO:0000256" key="2">
    <source>
        <dbReference type="ARBA" id="ARBA00023043"/>
    </source>
</evidence>
<evidence type="ECO:0000256" key="3">
    <source>
        <dbReference type="PROSITE-ProRule" id="PRU00023"/>
    </source>
</evidence>
<feature type="region of interest" description="Disordered" evidence="4">
    <location>
        <begin position="1064"/>
        <end position="1106"/>
    </location>
</feature>
<proteinExistence type="predicted"/>
<feature type="compositionally biased region" description="Acidic residues" evidence="4">
    <location>
        <begin position="337"/>
        <end position="347"/>
    </location>
</feature>
<dbReference type="PROSITE" id="PS50105">
    <property type="entry name" value="SAM_DOMAIN"/>
    <property type="match status" value="2"/>
</dbReference>
<reference evidence="7" key="1">
    <citation type="submission" date="2022-01" db="EMBL/GenBank/DDBJ databases">
        <authorList>
            <person name="Braso-Vives M."/>
        </authorList>
    </citation>
    <scope>NUCLEOTIDE SEQUENCE</scope>
</reference>
<dbReference type="SMART" id="SM00462">
    <property type="entry name" value="PTB"/>
    <property type="match status" value="1"/>
</dbReference>
<feature type="compositionally biased region" description="Polar residues" evidence="4">
    <location>
        <begin position="665"/>
        <end position="676"/>
    </location>
</feature>
<dbReference type="InterPro" id="IPR011993">
    <property type="entry name" value="PH-like_dom_sf"/>
</dbReference>
<feature type="compositionally biased region" description="Polar residues" evidence="4">
    <location>
        <begin position="295"/>
        <end position="306"/>
    </location>
</feature>
<feature type="compositionally biased region" description="Basic and acidic residues" evidence="4">
    <location>
        <begin position="649"/>
        <end position="663"/>
    </location>
</feature>
<feature type="compositionally biased region" description="Pro residues" evidence="4">
    <location>
        <begin position="413"/>
        <end position="422"/>
    </location>
</feature>
<feature type="compositionally biased region" description="Basic and acidic residues" evidence="4">
    <location>
        <begin position="351"/>
        <end position="364"/>
    </location>
</feature>
<dbReference type="Pfam" id="PF00536">
    <property type="entry name" value="SAM_1"/>
    <property type="match status" value="2"/>
</dbReference>
<feature type="domain" description="SAM" evidence="6">
    <location>
        <begin position="1005"/>
        <end position="1069"/>
    </location>
</feature>